<protein>
    <submittedName>
        <fullName evidence="2">A-factor biosynthesis hotdog domain-containing protein</fullName>
    </submittedName>
</protein>
<dbReference type="RefSeq" id="WP_175482897.1">
    <property type="nucleotide sequence ID" value="NZ_FMZZ01000008.1"/>
</dbReference>
<proteinExistence type="predicted"/>
<reference evidence="3" key="1">
    <citation type="submission" date="2016-10" db="EMBL/GenBank/DDBJ databases">
        <authorList>
            <person name="Varghese N."/>
            <person name="Submissions S."/>
        </authorList>
    </citation>
    <scope>NUCLEOTIDE SEQUENCE [LARGE SCALE GENOMIC DNA]</scope>
    <source>
        <strain evidence="3">IBRC-M 10403</strain>
    </source>
</reference>
<dbReference type="EMBL" id="FMZZ01000008">
    <property type="protein sequence ID" value="SDD18691.1"/>
    <property type="molecule type" value="Genomic_DNA"/>
</dbReference>
<feature type="domain" description="A-factor biosynthesis hotdog" evidence="1">
    <location>
        <begin position="91"/>
        <end position="234"/>
    </location>
</feature>
<name>A0A1G6SPZ6_9PSEU</name>
<dbReference type="InterPro" id="IPR005509">
    <property type="entry name" value="AfsA_hotdog_dom"/>
</dbReference>
<dbReference type="Pfam" id="PF03756">
    <property type="entry name" value="AfsA"/>
    <property type="match status" value="1"/>
</dbReference>
<accession>A0A1G6SPZ6</accession>
<sequence length="296" mass="31682">MDAELLDTTYLVGDRFAAFATKDRVETVNRFIGNVRSGLCDGLAEPVRLVAGQGVDESDWDTVRAELSRRGLLDRFLLPTRLPAVVPAADVHKRRDENVLLADVERRGPTTLAARLRLSDRNELVTDHVTGQHLSGMVVIEAGRQSILAATKAFVFTASAESASAKSNLAEPAVAESDFAMVLGSLNVAFERYVFPIAAELVVELVKLATSKPARMEFTAEVVVTQCGEVAARLAAEFQIVRARGLARQEETLAGRAIEAHAAAERDHGPVSPPAATRVCASTAGLRSPARVGLSS</sequence>
<gene>
    <name evidence="2" type="ORF">SAMN05216174_10895</name>
</gene>
<keyword evidence="3" id="KW-1185">Reference proteome</keyword>
<dbReference type="AlphaFoldDB" id="A0A1G6SPZ6"/>
<evidence type="ECO:0000313" key="3">
    <source>
        <dbReference type="Proteomes" id="UP000199501"/>
    </source>
</evidence>
<evidence type="ECO:0000313" key="2">
    <source>
        <dbReference type="EMBL" id="SDD18691.1"/>
    </source>
</evidence>
<organism evidence="2 3">
    <name type="scientific">Actinokineospora iranica</name>
    <dbReference type="NCBI Taxonomy" id="1271860"/>
    <lineage>
        <taxon>Bacteria</taxon>
        <taxon>Bacillati</taxon>
        <taxon>Actinomycetota</taxon>
        <taxon>Actinomycetes</taxon>
        <taxon>Pseudonocardiales</taxon>
        <taxon>Pseudonocardiaceae</taxon>
        <taxon>Actinokineospora</taxon>
    </lineage>
</organism>
<dbReference type="Proteomes" id="UP000199501">
    <property type="component" value="Unassembled WGS sequence"/>
</dbReference>
<evidence type="ECO:0000259" key="1">
    <source>
        <dbReference type="Pfam" id="PF03756"/>
    </source>
</evidence>
<dbReference type="STRING" id="1271860.SAMN05216174_10895"/>